<dbReference type="KEGG" id="shaw:CEB94_15080"/>
<dbReference type="RefSeq" id="WP_175432683.1">
    <property type="nucleotide sequence ID" value="NZ_CP021978.1"/>
</dbReference>
<proteinExistence type="predicted"/>
<name>A0A6G5RE43_9ACTN</name>
<sequence>MIDSEHIAPTCWYKSSYSGGDQGECLEVAPGHPDVPVRDSKATHGPALVFSRSGWAAFVAAVKDGHIRGWAGSEAPVSRC</sequence>
<evidence type="ECO:0000259" key="1">
    <source>
        <dbReference type="Pfam" id="PF04149"/>
    </source>
</evidence>
<evidence type="ECO:0000313" key="2">
    <source>
        <dbReference type="EMBL" id="QCD56036.1"/>
    </source>
</evidence>
<accession>A0A6G5RE43</accession>
<organism evidence="2 3">
    <name type="scientific">Streptomyces hawaiiensis</name>
    <dbReference type="NCBI Taxonomy" id="67305"/>
    <lineage>
        <taxon>Bacteria</taxon>
        <taxon>Bacillati</taxon>
        <taxon>Actinomycetota</taxon>
        <taxon>Actinomycetes</taxon>
        <taxon>Kitasatosporales</taxon>
        <taxon>Streptomycetaceae</taxon>
        <taxon>Streptomyces</taxon>
    </lineage>
</organism>
<dbReference type="Proteomes" id="UP000495940">
    <property type="component" value="Chromosome"/>
</dbReference>
<keyword evidence="3" id="KW-1185">Reference proteome</keyword>
<feature type="domain" description="DUF397" evidence="1">
    <location>
        <begin position="12"/>
        <end position="63"/>
    </location>
</feature>
<protein>
    <submittedName>
        <fullName evidence="2">DUF397 domain-containing protein</fullName>
    </submittedName>
</protein>
<dbReference type="EMBL" id="CP021978">
    <property type="protein sequence ID" value="QCD56036.1"/>
    <property type="molecule type" value="Genomic_DNA"/>
</dbReference>
<dbReference type="InterPro" id="IPR007278">
    <property type="entry name" value="DUF397"/>
</dbReference>
<reference evidence="2 3" key="1">
    <citation type="submission" date="2017-06" db="EMBL/GenBank/DDBJ databases">
        <title>Complete Genome Sequence of Streptomyces hawaiiensis NRRL 15010 and insights into acyldepsipeptides biosynthesis.</title>
        <authorList>
            <person name="Mariita R.M."/>
            <person name="Sello J.K."/>
        </authorList>
    </citation>
    <scope>NUCLEOTIDE SEQUENCE [LARGE SCALE GENOMIC DNA]</scope>
    <source>
        <strain evidence="2 3">ATCC 12236</strain>
    </source>
</reference>
<dbReference type="Pfam" id="PF04149">
    <property type="entry name" value="DUF397"/>
    <property type="match status" value="1"/>
</dbReference>
<dbReference type="AlphaFoldDB" id="A0A6G5RE43"/>
<evidence type="ECO:0000313" key="3">
    <source>
        <dbReference type="Proteomes" id="UP000495940"/>
    </source>
</evidence>
<gene>
    <name evidence="2" type="ORF">CEB94_15080</name>
</gene>